<feature type="transmembrane region" description="Helical" evidence="11">
    <location>
        <begin position="218"/>
        <end position="235"/>
    </location>
</feature>
<comment type="caution">
    <text evidence="14">The sequence shown here is derived from an EMBL/GenBank/DDBJ whole genome shotgun (WGS) entry which is preliminary data.</text>
</comment>
<evidence type="ECO:0000256" key="4">
    <source>
        <dbReference type="ARBA" id="ARBA00022692"/>
    </source>
</evidence>
<feature type="domain" description="ABC transporter" evidence="12">
    <location>
        <begin position="398"/>
        <end position="638"/>
    </location>
</feature>
<dbReference type="GO" id="GO:0005524">
    <property type="term" value="F:ATP binding"/>
    <property type="evidence" value="ECO:0007669"/>
    <property type="project" value="UniProtKB-KW"/>
</dbReference>
<evidence type="ECO:0000256" key="7">
    <source>
        <dbReference type="ARBA" id="ARBA00022840"/>
    </source>
</evidence>
<feature type="compositionally biased region" description="Basic and acidic residues" evidence="10">
    <location>
        <begin position="1020"/>
        <end position="1029"/>
    </location>
</feature>
<dbReference type="CDD" id="cd18578">
    <property type="entry name" value="ABC_6TM_Pgp_ABCB1_D2_like"/>
    <property type="match status" value="1"/>
</dbReference>
<evidence type="ECO:0000259" key="13">
    <source>
        <dbReference type="PROSITE" id="PS50929"/>
    </source>
</evidence>
<sequence length="1288" mass="137941">MTLGGKIRIPAADANVTLAKDLDFTETSTLDPAHPRIWHTAAAGLPAKAYRQVLGFNPFKTSYMSIYSSLNTPSDRAVACVGVLAAIAAGVPLPLIGIIFGRLIDTFPPTEDQLKTLVGELLGVAAAFFVVTAVYATAFGLTSERIALQIRERLLDCLLHLDFSYLDTHDLDITSLLSEKVDSIHAGCSEKVGIFIQSVSYFVTAFVVGFVLNARLTGILLAAIVPFLLLLTVTVRRYESKCSSRVSELSTTANGLAESALRSVKVVQAFDMMLDMCSTHSEHLDKKIRASIKQAVLSAVQIGAIYFLAYSVNGLAFYLGSHMAAADPEGGTAGTVFAVVFLILDSSLVVAQFAPFLRIFAEAARAQEIVNDLIEVRQASDKVSTAQNISPSLVNMPITISQLRFAYPARPTMQALSNLRFTIEPAKFTALVGASGGGKSTLVALLGGTYPYAGSITIGDHELRDLDTTSLRSQIAVVEQDHVLFTGTIFDNVCHGVRHTDLQPTELRHRCDQAMREAKIDFLADMEDGVHTVLGDGVALSGGQMQRVCLARALIRRPAMLILDEPTSALDAESELAIVSAIKDAVKRGVTVIMVAHRLSTVLDADSVAVFNHGAIVEVGKPTELAEGDGPFAMLLAAQNIRMKGMQSLSVDHKLATSSNGDTLSASSLDIKMKSPQKPEPNNEVATSTGSQNLYTHLRDMLKPEAIVLGFGVLASIISGAILLAEAIIFGNLIELLNAGVGAPGFQRDADFFCLMFFVVGCVGFIAWASSSTAFGISSVRTVARIQTRLMRLLLSLDLDWHATPGRSTQQLMSIFTKESGDLSCLSGPALGTILTTVTSVLGGIILALCVAWKIAVVLLAVVPIMIAAGFVRLRVVAMADTRRREAYKHATGLAAEACRKRKTVTIYGLEPYLLNEYCTALRKPFRESRTFTAWSSVIMAVSLSITYFLYALAYWWGAKQVRSGEYSTKDFFIVLPAMLFSAQSAGQLFTLSPEIARARAAAATVFKLLGTAPGMLERSSSEQMRDTRSGPPSPPAPPHSKIEFDNVSFAYSGTEGRIVLRDVSLAISSGESVAFVGPSGAGKSSTISMVERFYDPTGGSLRVDGADIRNMNVASLRAKIGLVSQDPDLLPGSIAHNIRLGSTPGQLVTDAEIISVCKSCGLHDFIQSLPETYNTECGSGSTSSRLSGGQRQRVALARALIRDPEILLLDEPTSALDAHSEQQILRALAEAKKGRTTVTVAHRLASVRDVDRIFVFCGGQVVEVGTHRELVGKGGVYAGMARVQGAV</sequence>
<keyword evidence="6" id="KW-0547">Nucleotide-binding</keyword>
<evidence type="ECO:0000256" key="3">
    <source>
        <dbReference type="ARBA" id="ARBA00022448"/>
    </source>
</evidence>
<feature type="domain" description="ABC transmembrane type-1" evidence="13">
    <location>
        <begin position="81"/>
        <end position="362"/>
    </location>
</feature>
<dbReference type="InterPro" id="IPR011527">
    <property type="entry name" value="ABC1_TM_dom"/>
</dbReference>
<feature type="transmembrane region" description="Helical" evidence="11">
    <location>
        <begin position="932"/>
        <end position="957"/>
    </location>
</feature>
<keyword evidence="4 11" id="KW-0812">Transmembrane</keyword>
<dbReference type="InterPro" id="IPR027417">
    <property type="entry name" value="P-loop_NTPase"/>
</dbReference>
<keyword evidence="8 11" id="KW-1133">Transmembrane helix</keyword>
<dbReference type="PROSITE" id="PS50929">
    <property type="entry name" value="ABC_TM1F"/>
    <property type="match status" value="2"/>
</dbReference>
<feature type="transmembrane region" description="Helical" evidence="11">
    <location>
        <begin position="121"/>
        <end position="141"/>
    </location>
</feature>
<dbReference type="Proteomes" id="UP001310890">
    <property type="component" value="Unassembled WGS sequence"/>
</dbReference>
<dbReference type="Pfam" id="PF00005">
    <property type="entry name" value="ABC_tran"/>
    <property type="match status" value="2"/>
</dbReference>
<evidence type="ECO:0000256" key="1">
    <source>
        <dbReference type="ARBA" id="ARBA00004141"/>
    </source>
</evidence>
<keyword evidence="9 11" id="KW-0472">Membrane</keyword>
<dbReference type="SUPFAM" id="SSF90123">
    <property type="entry name" value="ABC transporter transmembrane region"/>
    <property type="match status" value="2"/>
</dbReference>
<protein>
    <submittedName>
        <fullName evidence="14">Uncharacterized protein</fullName>
    </submittedName>
</protein>
<dbReference type="GO" id="GO:0015421">
    <property type="term" value="F:ABC-type oligopeptide transporter activity"/>
    <property type="evidence" value="ECO:0007669"/>
    <property type="project" value="TreeGrafter"/>
</dbReference>
<dbReference type="EMBL" id="JAVRRL010000072">
    <property type="protein sequence ID" value="KAK5109038.1"/>
    <property type="molecule type" value="Genomic_DNA"/>
</dbReference>
<evidence type="ECO:0000256" key="5">
    <source>
        <dbReference type="ARBA" id="ARBA00022737"/>
    </source>
</evidence>
<evidence type="ECO:0000256" key="11">
    <source>
        <dbReference type="SAM" id="Phobius"/>
    </source>
</evidence>
<dbReference type="Gene3D" id="1.20.1560.10">
    <property type="entry name" value="ABC transporter type 1, transmembrane domain"/>
    <property type="match status" value="2"/>
</dbReference>
<keyword evidence="5" id="KW-0677">Repeat</keyword>
<feature type="transmembrane region" description="Helical" evidence="11">
    <location>
        <begin position="192"/>
        <end position="212"/>
    </location>
</feature>
<dbReference type="PANTHER" id="PTHR43394">
    <property type="entry name" value="ATP-DEPENDENT PERMEASE MDL1, MITOCHONDRIAL"/>
    <property type="match status" value="1"/>
</dbReference>
<evidence type="ECO:0000259" key="12">
    <source>
        <dbReference type="PROSITE" id="PS50893"/>
    </source>
</evidence>
<dbReference type="SMART" id="SM00382">
    <property type="entry name" value="AAA"/>
    <property type="match status" value="2"/>
</dbReference>
<feature type="transmembrane region" description="Helical" evidence="11">
    <location>
        <begin position="750"/>
        <end position="769"/>
    </location>
</feature>
<feature type="transmembrane region" description="Helical" evidence="11">
    <location>
        <begin position="855"/>
        <end position="876"/>
    </location>
</feature>
<gene>
    <name evidence="14" type="ORF">LTR62_007586</name>
</gene>
<dbReference type="InterPro" id="IPR039421">
    <property type="entry name" value="Type_1_exporter"/>
</dbReference>
<dbReference type="GO" id="GO:0005743">
    <property type="term" value="C:mitochondrial inner membrane"/>
    <property type="evidence" value="ECO:0007669"/>
    <property type="project" value="TreeGrafter"/>
</dbReference>
<reference evidence="14" key="1">
    <citation type="submission" date="2023-08" db="EMBL/GenBank/DDBJ databases">
        <title>Black Yeasts Isolated from many extreme environments.</title>
        <authorList>
            <person name="Coleine C."/>
            <person name="Stajich J.E."/>
            <person name="Selbmann L."/>
        </authorList>
    </citation>
    <scope>NUCLEOTIDE SEQUENCE</scope>
    <source>
        <strain evidence="14">CCFEE 5401</strain>
    </source>
</reference>
<evidence type="ECO:0000256" key="2">
    <source>
        <dbReference type="ARBA" id="ARBA00007577"/>
    </source>
</evidence>
<dbReference type="PROSITE" id="PS00211">
    <property type="entry name" value="ABC_TRANSPORTER_1"/>
    <property type="match status" value="2"/>
</dbReference>
<evidence type="ECO:0000256" key="9">
    <source>
        <dbReference type="ARBA" id="ARBA00023136"/>
    </source>
</evidence>
<evidence type="ECO:0000313" key="15">
    <source>
        <dbReference type="Proteomes" id="UP001310890"/>
    </source>
</evidence>
<dbReference type="PANTHER" id="PTHR43394:SF11">
    <property type="entry name" value="ATP-BINDING CASSETTE TRANSPORTER"/>
    <property type="match status" value="1"/>
</dbReference>
<organism evidence="14 15">
    <name type="scientific">Meristemomyces frigidus</name>
    <dbReference type="NCBI Taxonomy" id="1508187"/>
    <lineage>
        <taxon>Eukaryota</taxon>
        <taxon>Fungi</taxon>
        <taxon>Dikarya</taxon>
        <taxon>Ascomycota</taxon>
        <taxon>Pezizomycotina</taxon>
        <taxon>Dothideomycetes</taxon>
        <taxon>Dothideomycetidae</taxon>
        <taxon>Mycosphaerellales</taxon>
        <taxon>Teratosphaeriaceae</taxon>
        <taxon>Meristemomyces</taxon>
    </lineage>
</organism>
<evidence type="ECO:0000256" key="10">
    <source>
        <dbReference type="SAM" id="MobiDB-lite"/>
    </source>
</evidence>
<accession>A0AAN7TEF3</accession>
<keyword evidence="3" id="KW-0813">Transport</keyword>
<dbReference type="FunFam" id="3.40.50.300:FF:000604">
    <property type="entry name" value="ABC transporter B family member 28"/>
    <property type="match status" value="1"/>
</dbReference>
<proteinExistence type="inferred from homology"/>
<feature type="transmembrane region" description="Helical" evidence="11">
    <location>
        <begin position="706"/>
        <end position="730"/>
    </location>
</feature>
<comment type="subcellular location">
    <subcellularLocation>
        <location evidence="1">Membrane</location>
        <topology evidence="1">Multi-pass membrane protein</topology>
    </subcellularLocation>
</comment>
<dbReference type="CDD" id="cd18577">
    <property type="entry name" value="ABC_6TM_Pgp_ABCB1_D1_like"/>
    <property type="match status" value="1"/>
</dbReference>
<dbReference type="GO" id="GO:0016887">
    <property type="term" value="F:ATP hydrolysis activity"/>
    <property type="evidence" value="ECO:0007669"/>
    <property type="project" value="InterPro"/>
</dbReference>
<dbReference type="Pfam" id="PF00664">
    <property type="entry name" value="ABC_membrane"/>
    <property type="match status" value="2"/>
</dbReference>
<dbReference type="FunFam" id="3.40.50.300:FF:000967">
    <property type="entry name" value="ABC multidrug transporter mdr4"/>
    <property type="match status" value="1"/>
</dbReference>
<name>A0AAN7TEF3_9PEZI</name>
<dbReference type="InterPro" id="IPR003439">
    <property type="entry name" value="ABC_transporter-like_ATP-bd"/>
</dbReference>
<dbReference type="InterPro" id="IPR017871">
    <property type="entry name" value="ABC_transporter-like_CS"/>
</dbReference>
<feature type="region of interest" description="Disordered" evidence="10">
    <location>
        <begin position="1018"/>
        <end position="1041"/>
    </location>
</feature>
<dbReference type="InterPro" id="IPR036640">
    <property type="entry name" value="ABC1_TM_sf"/>
</dbReference>
<feature type="domain" description="ABC transmembrane type-1" evidence="13">
    <location>
        <begin position="711"/>
        <end position="998"/>
    </location>
</feature>
<feature type="transmembrane region" description="Helical" evidence="11">
    <location>
        <begin position="331"/>
        <end position="357"/>
    </location>
</feature>
<feature type="transmembrane region" description="Helical" evidence="11">
    <location>
        <begin position="77"/>
        <end position="101"/>
    </location>
</feature>
<keyword evidence="7" id="KW-0067">ATP-binding</keyword>
<dbReference type="PROSITE" id="PS50893">
    <property type="entry name" value="ABC_TRANSPORTER_2"/>
    <property type="match status" value="2"/>
</dbReference>
<feature type="transmembrane region" description="Helical" evidence="11">
    <location>
        <begin position="823"/>
        <end position="849"/>
    </location>
</feature>
<feature type="transmembrane region" description="Helical" evidence="11">
    <location>
        <begin position="295"/>
        <end position="319"/>
    </location>
</feature>
<feature type="domain" description="ABC transporter" evidence="12">
    <location>
        <begin position="1043"/>
        <end position="1284"/>
    </location>
</feature>
<dbReference type="GO" id="GO:0090374">
    <property type="term" value="P:oligopeptide export from mitochondrion"/>
    <property type="evidence" value="ECO:0007669"/>
    <property type="project" value="TreeGrafter"/>
</dbReference>
<dbReference type="InterPro" id="IPR003593">
    <property type="entry name" value="AAA+_ATPase"/>
</dbReference>
<dbReference type="SUPFAM" id="SSF52540">
    <property type="entry name" value="P-loop containing nucleoside triphosphate hydrolases"/>
    <property type="match status" value="2"/>
</dbReference>
<comment type="similarity">
    <text evidence="2">Belongs to the ABC transporter superfamily. ABCB family. Multidrug resistance exporter (TC 3.A.1.201) subfamily.</text>
</comment>
<evidence type="ECO:0000256" key="6">
    <source>
        <dbReference type="ARBA" id="ARBA00022741"/>
    </source>
</evidence>
<evidence type="ECO:0000256" key="8">
    <source>
        <dbReference type="ARBA" id="ARBA00022989"/>
    </source>
</evidence>
<evidence type="ECO:0000313" key="14">
    <source>
        <dbReference type="EMBL" id="KAK5109038.1"/>
    </source>
</evidence>
<dbReference type="Gene3D" id="3.40.50.300">
    <property type="entry name" value="P-loop containing nucleotide triphosphate hydrolases"/>
    <property type="match status" value="2"/>
</dbReference>